<dbReference type="Proteomes" id="UP001185331">
    <property type="component" value="Unassembled WGS sequence"/>
</dbReference>
<reference evidence="1" key="1">
    <citation type="submission" date="2023-07" db="EMBL/GenBank/DDBJ databases">
        <title>Sorghum-associated microbial communities from plants grown in Nebraska, USA.</title>
        <authorList>
            <person name="Schachtman D."/>
        </authorList>
    </citation>
    <scope>NUCLEOTIDE SEQUENCE</scope>
    <source>
        <strain evidence="1">BE330</strain>
    </source>
</reference>
<dbReference type="EMBL" id="JAVDQK010000004">
    <property type="protein sequence ID" value="MDR6218511.1"/>
    <property type="molecule type" value="Genomic_DNA"/>
</dbReference>
<gene>
    <name evidence="1" type="ORF">J2Y00_002074</name>
</gene>
<sequence length="227" mass="25287">MKFPQELVPLINAPTSAFTEDTPGLTDSEHAFILALRDRWGSRMFEDALADLGEASAVRLCLSGHLSLRRTEFGVATCLGPHGRVAAGLNSPGYRKSPNTIEDEVYLWHGIEYLAAQENFTYQGRASKALHTMQSRSGAVYYVTGRARGHYPQSVRRLIQPLRAELIRQGSQLIVFHPDLRRTRYLEEMARGLIRVIPMKGFWLKPTRGSAALQSTADTSLPAHEAP</sequence>
<evidence type="ECO:0000313" key="1">
    <source>
        <dbReference type="EMBL" id="MDR6218511.1"/>
    </source>
</evidence>
<proteinExistence type="predicted"/>
<evidence type="ECO:0000313" key="2">
    <source>
        <dbReference type="Proteomes" id="UP001185331"/>
    </source>
</evidence>
<comment type="caution">
    <text evidence="1">The sequence shown here is derived from an EMBL/GenBank/DDBJ whole genome shotgun (WGS) entry which is preliminary data.</text>
</comment>
<dbReference type="AlphaFoldDB" id="A0AAE4BN97"/>
<name>A0AAE4BN97_9DEIO</name>
<organism evidence="1 2">
    <name type="scientific">Deinococcus soli</name>
    <name type="common">ex Cha et al. 2016</name>
    <dbReference type="NCBI Taxonomy" id="1309411"/>
    <lineage>
        <taxon>Bacteria</taxon>
        <taxon>Thermotogati</taxon>
        <taxon>Deinococcota</taxon>
        <taxon>Deinococci</taxon>
        <taxon>Deinococcales</taxon>
        <taxon>Deinococcaceae</taxon>
        <taxon>Deinococcus</taxon>
    </lineage>
</organism>
<accession>A0AAE4BN97</accession>
<dbReference type="RefSeq" id="WP_309855065.1">
    <property type="nucleotide sequence ID" value="NZ_JAVDQJ010000005.1"/>
</dbReference>
<protein>
    <submittedName>
        <fullName evidence="1">Uncharacterized protein</fullName>
    </submittedName>
</protein>